<evidence type="ECO:0000313" key="10">
    <source>
        <dbReference type="EMBL" id="KFM81478.1"/>
    </source>
</evidence>
<dbReference type="InterPro" id="IPR051975">
    <property type="entry name" value="mtLSU_mL45"/>
</dbReference>
<dbReference type="SUPFAM" id="SSF54427">
    <property type="entry name" value="NTF2-like"/>
    <property type="match status" value="1"/>
</dbReference>
<keyword evidence="11" id="KW-1185">Reference proteome</keyword>
<accession>A0A087UVT9</accession>
<keyword evidence="4" id="KW-0496">Mitochondrion</keyword>
<evidence type="ECO:0000256" key="8">
    <source>
        <dbReference type="ARBA" id="ARBA00043031"/>
    </source>
</evidence>
<evidence type="ECO:0000256" key="4">
    <source>
        <dbReference type="ARBA" id="ARBA00023128"/>
    </source>
</evidence>
<sequence>MLTLVSRCCMHCKNVLQYDLPSRILIIPAMNLDVVRGSKHWNPKFKKERAKKVIKVVLPDFDQMRRDEKLSVEEMRSKLKEKGIAPARSWHEKPMFISCSSSIFDPYVPPEGDGKISALSNPGAKQMYELVAKKGKSYLALRKIRDHDYEFDVPTVAQKVHEIYIEAQQALAERNEDKLHDLVTEKAFPEMMENVKNKTIVWKFIQSLEAPRIVHIRCETMMSKDSLFAQITARFHTQQTLAVYDRFGRLMHGSEDVVKDVLEYVVFEKPITFAYGSWRIHAKIIPDWLPPRDPVKKTFCHPDIDKEFPEP</sequence>
<dbReference type="OrthoDB" id="19619at2759"/>
<dbReference type="STRING" id="407821.A0A087UVT9"/>
<evidence type="ECO:0000313" key="11">
    <source>
        <dbReference type="Proteomes" id="UP000054359"/>
    </source>
</evidence>
<dbReference type="FunFam" id="3.10.450.240:FF:000003">
    <property type="entry name" value="39S ribosomal protein L45, mitochondrial"/>
    <property type="match status" value="1"/>
</dbReference>
<evidence type="ECO:0000259" key="9">
    <source>
        <dbReference type="SMART" id="SM00978"/>
    </source>
</evidence>
<evidence type="ECO:0000256" key="7">
    <source>
        <dbReference type="ARBA" id="ARBA00039448"/>
    </source>
</evidence>
<keyword evidence="2" id="KW-0809">Transit peptide</keyword>
<proteinExistence type="inferred from homology"/>
<dbReference type="EMBL" id="KK121892">
    <property type="protein sequence ID" value="KFM81478.1"/>
    <property type="molecule type" value="Genomic_DNA"/>
</dbReference>
<evidence type="ECO:0000256" key="1">
    <source>
        <dbReference type="ARBA" id="ARBA00004173"/>
    </source>
</evidence>
<name>A0A087UVT9_STEMI</name>
<keyword evidence="3 10" id="KW-0689">Ribosomal protein</keyword>
<dbReference type="GO" id="GO:1990904">
    <property type="term" value="C:ribonucleoprotein complex"/>
    <property type="evidence" value="ECO:0007669"/>
    <property type="project" value="UniProtKB-KW"/>
</dbReference>
<dbReference type="Gene3D" id="3.10.450.240">
    <property type="match status" value="1"/>
</dbReference>
<dbReference type="GO" id="GO:0005739">
    <property type="term" value="C:mitochondrion"/>
    <property type="evidence" value="ECO:0007669"/>
    <property type="project" value="UniProtKB-SubCell"/>
</dbReference>
<feature type="domain" description="Tim44-like" evidence="9">
    <location>
        <begin position="137"/>
        <end position="285"/>
    </location>
</feature>
<dbReference type="PANTHER" id="PTHR28554">
    <property type="entry name" value="39S RIBOSOMAL PROTEIN L45, MITOCHONDRIAL"/>
    <property type="match status" value="1"/>
</dbReference>
<dbReference type="GO" id="GO:0005840">
    <property type="term" value="C:ribosome"/>
    <property type="evidence" value="ECO:0007669"/>
    <property type="project" value="UniProtKB-KW"/>
</dbReference>
<evidence type="ECO:0000256" key="2">
    <source>
        <dbReference type="ARBA" id="ARBA00022946"/>
    </source>
</evidence>
<dbReference type="PANTHER" id="PTHR28554:SF1">
    <property type="entry name" value="LARGE RIBOSOMAL SUBUNIT PROTEIN ML45"/>
    <property type="match status" value="1"/>
</dbReference>
<evidence type="ECO:0000256" key="6">
    <source>
        <dbReference type="ARBA" id="ARBA00038073"/>
    </source>
</evidence>
<evidence type="ECO:0000256" key="3">
    <source>
        <dbReference type="ARBA" id="ARBA00022980"/>
    </source>
</evidence>
<dbReference type="OMA" id="DWAPPKD"/>
<dbReference type="Pfam" id="PF04280">
    <property type="entry name" value="Tim44"/>
    <property type="match status" value="1"/>
</dbReference>
<dbReference type="Proteomes" id="UP000054359">
    <property type="component" value="Unassembled WGS sequence"/>
</dbReference>
<evidence type="ECO:0000256" key="5">
    <source>
        <dbReference type="ARBA" id="ARBA00023274"/>
    </source>
</evidence>
<dbReference type="InterPro" id="IPR007379">
    <property type="entry name" value="Tim44-like_dom"/>
</dbReference>
<dbReference type="InterPro" id="IPR032710">
    <property type="entry name" value="NTF2-like_dom_sf"/>
</dbReference>
<reference evidence="10 11" key="1">
    <citation type="submission" date="2013-11" db="EMBL/GenBank/DDBJ databases">
        <title>Genome sequencing of Stegodyphus mimosarum.</title>
        <authorList>
            <person name="Bechsgaard J."/>
        </authorList>
    </citation>
    <scope>NUCLEOTIDE SEQUENCE [LARGE SCALE GENOMIC DNA]</scope>
</reference>
<dbReference type="AlphaFoldDB" id="A0A087UVT9"/>
<protein>
    <recommendedName>
        <fullName evidence="7">Large ribosomal subunit protein mL45</fullName>
    </recommendedName>
    <alternativeName>
        <fullName evidence="8">39S ribosomal protein L45, mitochondrial</fullName>
    </alternativeName>
</protein>
<dbReference type="SMART" id="SM00978">
    <property type="entry name" value="Tim44"/>
    <property type="match status" value="1"/>
</dbReference>
<comment type="similarity">
    <text evidence="6">Belongs to the mitochondrion-specific ribosomal protein mL45 family.</text>
</comment>
<comment type="subcellular location">
    <subcellularLocation>
        <location evidence="1">Mitochondrion</location>
    </subcellularLocation>
</comment>
<gene>
    <name evidence="10" type="ORF">X975_08448</name>
</gene>
<feature type="non-terminal residue" evidence="10">
    <location>
        <position position="311"/>
    </location>
</feature>
<organism evidence="10 11">
    <name type="scientific">Stegodyphus mimosarum</name>
    <name type="common">African social velvet spider</name>
    <dbReference type="NCBI Taxonomy" id="407821"/>
    <lineage>
        <taxon>Eukaryota</taxon>
        <taxon>Metazoa</taxon>
        <taxon>Ecdysozoa</taxon>
        <taxon>Arthropoda</taxon>
        <taxon>Chelicerata</taxon>
        <taxon>Arachnida</taxon>
        <taxon>Araneae</taxon>
        <taxon>Araneomorphae</taxon>
        <taxon>Entelegynae</taxon>
        <taxon>Eresoidea</taxon>
        <taxon>Eresidae</taxon>
        <taxon>Stegodyphus</taxon>
    </lineage>
</organism>
<keyword evidence="5" id="KW-0687">Ribonucleoprotein</keyword>